<proteinExistence type="predicted"/>
<dbReference type="EMBL" id="ATLV01012348">
    <property type="status" value="NOT_ANNOTATED_CDS"/>
    <property type="molecule type" value="Genomic_DNA"/>
</dbReference>
<name>A0A084VEY1_ANOSI</name>
<dbReference type="Proteomes" id="UP000030765">
    <property type="component" value="Unassembled WGS sequence"/>
</dbReference>
<sequence length="102" mass="11347">MASSVPKESLASPSRSAVICFVFLWIAEKSRQSVERSSRHERTDIIYCDSRTLPWDVREAAGDARIFGQRDHLTPPLTHVHWRQTALEGNTQAGISNGRAAG</sequence>
<dbReference type="AlphaFoldDB" id="A0A084VEY1"/>
<gene>
    <name evidence="1" type="ORF">ZHAS_00003662</name>
</gene>
<dbReference type="EnsemblMetazoa" id="ASIC003662-RA">
    <property type="protein sequence ID" value="ASIC003662-PA"/>
    <property type="gene ID" value="ASIC003662"/>
</dbReference>
<accession>A0A084VEY1</accession>
<reference evidence="2" key="2">
    <citation type="submission" date="2020-05" db="UniProtKB">
        <authorList>
            <consortium name="EnsemblMetazoa"/>
        </authorList>
    </citation>
    <scope>IDENTIFICATION</scope>
</reference>
<reference evidence="1 3" key="1">
    <citation type="journal article" date="2014" name="BMC Genomics">
        <title>Genome sequence of Anopheles sinensis provides insight into genetics basis of mosquito competence for malaria parasites.</title>
        <authorList>
            <person name="Zhou D."/>
            <person name="Zhang D."/>
            <person name="Ding G."/>
            <person name="Shi L."/>
            <person name="Hou Q."/>
            <person name="Ye Y."/>
            <person name="Xu Y."/>
            <person name="Zhou H."/>
            <person name="Xiong C."/>
            <person name="Li S."/>
            <person name="Yu J."/>
            <person name="Hong S."/>
            <person name="Yu X."/>
            <person name="Zou P."/>
            <person name="Chen C."/>
            <person name="Chang X."/>
            <person name="Wang W."/>
            <person name="Lv Y."/>
            <person name="Sun Y."/>
            <person name="Ma L."/>
            <person name="Shen B."/>
            <person name="Zhu C."/>
        </authorList>
    </citation>
    <scope>NUCLEOTIDE SEQUENCE [LARGE SCALE GENOMIC DNA]</scope>
</reference>
<evidence type="ECO:0000313" key="2">
    <source>
        <dbReference type="EnsemblMetazoa" id="ASIC003662-PA"/>
    </source>
</evidence>
<dbReference type="EMBL" id="KE524784">
    <property type="protein sequence ID" value="KFB36525.1"/>
    <property type="molecule type" value="Genomic_DNA"/>
</dbReference>
<protein>
    <submittedName>
        <fullName evidence="1 2">Rhs family protein</fullName>
    </submittedName>
</protein>
<evidence type="ECO:0000313" key="1">
    <source>
        <dbReference type="EMBL" id="KFB36525.1"/>
    </source>
</evidence>
<organism evidence="1">
    <name type="scientific">Anopheles sinensis</name>
    <name type="common">Mosquito</name>
    <dbReference type="NCBI Taxonomy" id="74873"/>
    <lineage>
        <taxon>Eukaryota</taxon>
        <taxon>Metazoa</taxon>
        <taxon>Ecdysozoa</taxon>
        <taxon>Arthropoda</taxon>
        <taxon>Hexapoda</taxon>
        <taxon>Insecta</taxon>
        <taxon>Pterygota</taxon>
        <taxon>Neoptera</taxon>
        <taxon>Endopterygota</taxon>
        <taxon>Diptera</taxon>
        <taxon>Nematocera</taxon>
        <taxon>Culicoidea</taxon>
        <taxon>Culicidae</taxon>
        <taxon>Anophelinae</taxon>
        <taxon>Anopheles</taxon>
    </lineage>
</organism>
<evidence type="ECO:0000313" key="3">
    <source>
        <dbReference type="Proteomes" id="UP000030765"/>
    </source>
</evidence>
<keyword evidence="3" id="KW-1185">Reference proteome</keyword>
<dbReference type="VEuPathDB" id="VectorBase:ASIC003662"/>